<dbReference type="GO" id="GO:0003677">
    <property type="term" value="F:DNA binding"/>
    <property type="evidence" value="ECO:0007669"/>
    <property type="project" value="UniProtKB-KW"/>
</dbReference>
<organism evidence="3 4">
    <name type="scientific">Dentiscutata erythropus</name>
    <dbReference type="NCBI Taxonomy" id="1348616"/>
    <lineage>
        <taxon>Eukaryota</taxon>
        <taxon>Fungi</taxon>
        <taxon>Fungi incertae sedis</taxon>
        <taxon>Mucoromycota</taxon>
        <taxon>Glomeromycotina</taxon>
        <taxon>Glomeromycetes</taxon>
        <taxon>Diversisporales</taxon>
        <taxon>Gigasporaceae</taxon>
        <taxon>Dentiscutata</taxon>
    </lineage>
</organism>
<evidence type="ECO:0000313" key="4">
    <source>
        <dbReference type="Proteomes" id="UP000789405"/>
    </source>
</evidence>
<dbReference type="EMBL" id="CAJVPY010001047">
    <property type="protein sequence ID" value="CAG8504787.1"/>
    <property type="molecule type" value="Genomic_DNA"/>
</dbReference>
<comment type="caution">
    <text evidence="3">The sequence shown here is derived from an EMBL/GenBank/DDBJ whole genome shotgun (WGS) entry which is preliminary data.</text>
</comment>
<name>A0A9N8ZRL8_9GLOM</name>
<keyword evidence="4" id="KW-1185">Reference proteome</keyword>
<accession>A0A9N8ZRL8</accession>
<evidence type="ECO:0000259" key="2">
    <source>
        <dbReference type="PROSITE" id="PS51253"/>
    </source>
</evidence>
<dbReference type="Proteomes" id="UP000789405">
    <property type="component" value="Unassembled WGS sequence"/>
</dbReference>
<protein>
    <submittedName>
        <fullName evidence="3">20796_t:CDS:1</fullName>
    </submittedName>
</protein>
<evidence type="ECO:0000256" key="1">
    <source>
        <dbReference type="ARBA" id="ARBA00023125"/>
    </source>
</evidence>
<keyword evidence="1" id="KW-0238">DNA-binding</keyword>
<evidence type="ECO:0000313" key="3">
    <source>
        <dbReference type="EMBL" id="CAG8504787.1"/>
    </source>
</evidence>
<dbReference type="Gene3D" id="1.10.10.60">
    <property type="entry name" value="Homeodomain-like"/>
    <property type="match status" value="1"/>
</dbReference>
<dbReference type="Pfam" id="PF03221">
    <property type="entry name" value="HTH_Tnp_Tc5"/>
    <property type="match status" value="1"/>
</dbReference>
<dbReference type="InterPro" id="IPR009057">
    <property type="entry name" value="Homeodomain-like_sf"/>
</dbReference>
<feature type="domain" description="HTH CENPB-type" evidence="2">
    <location>
        <begin position="1"/>
        <end position="64"/>
    </location>
</feature>
<dbReference type="AlphaFoldDB" id="A0A9N8ZRL8"/>
<dbReference type="OrthoDB" id="2427847at2759"/>
<sequence length="117" mass="13908">MYSVLEKELLEYIKKKQKEKIAVTMLMIQRKAKELGETLSIENARFSCGWVVRFKHHHNLVQHACTQVAQKFPEDMLLVVRDFLKKSHEKTINIEKKFIIYFNETPNVVQHAMEFDT</sequence>
<dbReference type="SUPFAM" id="SSF46689">
    <property type="entry name" value="Homeodomain-like"/>
    <property type="match status" value="1"/>
</dbReference>
<reference evidence="3" key="1">
    <citation type="submission" date="2021-06" db="EMBL/GenBank/DDBJ databases">
        <authorList>
            <person name="Kallberg Y."/>
            <person name="Tangrot J."/>
            <person name="Rosling A."/>
        </authorList>
    </citation>
    <scope>NUCLEOTIDE SEQUENCE</scope>
    <source>
        <strain evidence="3">MA453B</strain>
    </source>
</reference>
<dbReference type="PROSITE" id="PS51253">
    <property type="entry name" value="HTH_CENPB"/>
    <property type="match status" value="1"/>
</dbReference>
<dbReference type="InterPro" id="IPR006600">
    <property type="entry name" value="HTH_CenpB_DNA-bd_dom"/>
</dbReference>
<dbReference type="SMART" id="SM00674">
    <property type="entry name" value="CENPB"/>
    <property type="match status" value="1"/>
</dbReference>
<gene>
    <name evidence="3" type="ORF">DERYTH_LOCUS3085</name>
</gene>
<proteinExistence type="predicted"/>